<dbReference type="RefSeq" id="WP_042085796.1">
    <property type="nucleotide sequence ID" value="NZ_BKNL01000033.1"/>
</dbReference>
<organism evidence="10 11">
    <name type="scientific">Acinetobacter bereziniae</name>
    <name type="common">Acinetobacter genomosp. 10</name>
    <dbReference type="NCBI Taxonomy" id="106648"/>
    <lineage>
        <taxon>Bacteria</taxon>
        <taxon>Pseudomonadati</taxon>
        <taxon>Pseudomonadota</taxon>
        <taxon>Gammaproteobacteria</taxon>
        <taxon>Moraxellales</taxon>
        <taxon>Moraxellaceae</taxon>
        <taxon>Acinetobacter</taxon>
    </lineage>
</organism>
<dbReference type="Gene3D" id="3.40.30.10">
    <property type="entry name" value="Glutaredoxin"/>
    <property type="match status" value="1"/>
</dbReference>
<evidence type="ECO:0000256" key="5">
    <source>
        <dbReference type="ARBA" id="ARBA00023157"/>
    </source>
</evidence>
<dbReference type="SUPFAM" id="SSF54423">
    <property type="entry name" value="DsbC/DsbG N-terminal domain-like"/>
    <property type="match status" value="1"/>
</dbReference>
<keyword evidence="4 7" id="KW-0574">Periplasm</keyword>
<evidence type="ECO:0000256" key="6">
    <source>
        <dbReference type="ARBA" id="ARBA00023284"/>
    </source>
</evidence>
<feature type="signal peptide" evidence="7">
    <location>
        <begin position="1"/>
        <end position="20"/>
    </location>
</feature>
<evidence type="ECO:0000259" key="8">
    <source>
        <dbReference type="Pfam" id="PF10411"/>
    </source>
</evidence>
<keyword evidence="6 7" id="KW-0676">Redox-active center</keyword>
<comment type="subcellular location">
    <subcellularLocation>
        <location evidence="1 7">Periplasm</location>
    </subcellularLocation>
</comment>
<gene>
    <name evidence="10" type="ORF">I9054_004635</name>
</gene>
<dbReference type="InterPro" id="IPR009094">
    <property type="entry name" value="DiS-bond_isomerase_DsbC/G_N_sf"/>
</dbReference>
<comment type="similarity">
    <text evidence="2 7">Belongs to the thioredoxin family. DsbC subfamily.</text>
</comment>
<dbReference type="InterPro" id="IPR033954">
    <property type="entry name" value="DiS-bond_Isoase_DsbC/G"/>
</dbReference>
<dbReference type="GO" id="GO:0042597">
    <property type="term" value="C:periplasmic space"/>
    <property type="evidence" value="ECO:0007669"/>
    <property type="project" value="UniProtKB-SubCell"/>
</dbReference>
<reference evidence="10" key="1">
    <citation type="submission" date="2022-02" db="EMBL/GenBank/DDBJ databases">
        <title>Characterization of Tn125 harboring carbapenem-resistant Acinetobacter bereziniae clinical isolates.</title>
        <authorList>
            <person name="Wong N.-K."/>
            <person name="Pan Q."/>
        </authorList>
    </citation>
    <scope>NUCLEOTIDE SEQUENCE</scope>
    <source>
        <strain evidence="10">GD03393</strain>
    </source>
</reference>
<keyword evidence="3 7" id="KW-0732">Signal</keyword>
<evidence type="ECO:0000259" key="9">
    <source>
        <dbReference type="Pfam" id="PF13098"/>
    </source>
</evidence>
<evidence type="ECO:0000256" key="1">
    <source>
        <dbReference type="ARBA" id="ARBA00004418"/>
    </source>
</evidence>
<dbReference type="InterPro" id="IPR051470">
    <property type="entry name" value="Thiol:disulfide_interchange"/>
</dbReference>
<dbReference type="Pfam" id="PF10411">
    <property type="entry name" value="DsbC_N"/>
    <property type="match status" value="1"/>
</dbReference>
<name>A0A0A8TFQ0_ACIBZ</name>
<dbReference type="SUPFAM" id="SSF52833">
    <property type="entry name" value="Thioredoxin-like"/>
    <property type="match status" value="1"/>
</dbReference>
<dbReference type="Pfam" id="PF13098">
    <property type="entry name" value="Thioredoxin_2"/>
    <property type="match status" value="1"/>
</dbReference>
<keyword evidence="5" id="KW-1015">Disulfide bond</keyword>
<dbReference type="Proteomes" id="UP000644140">
    <property type="component" value="Chromosome"/>
</dbReference>
<dbReference type="eggNOG" id="COG1651">
    <property type="taxonomic scope" value="Bacteria"/>
</dbReference>
<accession>A0A0A8TFQ0</accession>
<evidence type="ECO:0000256" key="3">
    <source>
        <dbReference type="ARBA" id="ARBA00022729"/>
    </source>
</evidence>
<evidence type="ECO:0000256" key="7">
    <source>
        <dbReference type="RuleBase" id="RU364038"/>
    </source>
</evidence>
<dbReference type="InterPro" id="IPR036249">
    <property type="entry name" value="Thioredoxin-like_sf"/>
</dbReference>
<dbReference type="Gene3D" id="3.10.450.70">
    <property type="entry name" value="Disulphide bond isomerase, DsbC/G, N-terminal"/>
    <property type="match status" value="1"/>
</dbReference>
<feature type="domain" description="Thioredoxin-like fold" evidence="9">
    <location>
        <begin position="107"/>
        <end position="229"/>
    </location>
</feature>
<dbReference type="STRING" id="106648.GCA_000753985_04031"/>
<protein>
    <recommendedName>
        <fullName evidence="7">Thiol:disulfide interchange protein</fullName>
    </recommendedName>
</protein>
<dbReference type="PANTHER" id="PTHR35272">
    <property type="entry name" value="THIOL:DISULFIDE INTERCHANGE PROTEIN DSBC-RELATED"/>
    <property type="match status" value="1"/>
</dbReference>
<dbReference type="InterPro" id="IPR012336">
    <property type="entry name" value="Thioredoxin-like_fold"/>
</dbReference>
<evidence type="ECO:0000313" key="11">
    <source>
        <dbReference type="Proteomes" id="UP000644140"/>
    </source>
</evidence>
<feature type="domain" description="Disulphide bond isomerase DsbC/G N-terminal" evidence="8">
    <location>
        <begin position="17"/>
        <end position="84"/>
    </location>
</feature>
<dbReference type="PANTHER" id="PTHR35272:SF3">
    <property type="entry name" value="THIOL:DISULFIDE INTERCHANGE PROTEIN DSBC"/>
    <property type="match status" value="1"/>
</dbReference>
<feature type="chain" id="PRO_5041745537" description="Thiol:disulfide interchange protein" evidence="7">
    <location>
        <begin position="21"/>
        <end position="235"/>
    </location>
</feature>
<comment type="function">
    <text evidence="7">Required for disulfide bond formation in some periplasmic proteins. Acts by transferring its disulfide bond to other proteins and is reduced in the process.</text>
</comment>
<evidence type="ECO:0000313" key="10">
    <source>
        <dbReference type="EMBL" id="UUN98747.1"/>
    </source>
</evidence>
<dbReference type="AlphaFoldDB" id="A0A0A8TFQ0"/>
<dbReference type="EMBL" id="CP092085">
    <property type="protein sequence ID" value="UUN98747.1"/>
    <property type="molecule type" value="Genomic_DNA"/>
</dbReference>
<evidence type="ECO:0000256" key="2">
    <source>
        <dbReference type="ARBA" id="ARBA00009813"/>
    </source>
</evidence>
<evidence type="ECO:0000256" key="4">
    <source>
        <dbReference type="ARBA" id="ARBA00022764"/>
    </source>
</evidence>
<sequence>MKIWLSLLSLSIFSFTSVHADIKTLEQNLKTKYPEIEVKSVQNSPIKDVYEVYMGGRIVYTNEEAKYFFVGNLIDLKEQKNLTAEREQVLKSIDVKSLPLKQAIKHVKGKGERTIYVFSDPDCPYCQHLEKELKNVDNVTIYLFLYPITRLHPNAENVSQQIWCAKNPYQAWQDYTLDKKQPSSTKSCTTPVEKNIALAKTLNVDGTPTFFLQDGTRISGARDAGEIELLLKAVK</sequence>
<dbReference type="CDD" id="cd03020">
    <property type="entry name" value="DsbA_DsbC_DsbG"/>
    <property type="match status" value="1"/>
</dbReference>
<dbReference type="InterPro" id="IPR018950">
    <property type="entry name" value="DiS-bond_isomerase_DsbC/G_N"/>
</dbReference>
<proteinExistence type="inferred from homology"/>